<name>A0ABR2FNL7_9ROSI</name>
<reference evidence="1 2" key="1">
    <citation type="journal article" date="2024" name="G3 (Bethesda)">
        <title>Genome assembly of Hibiscus sabdariffa L. provides insights into metabolisms of medicinal natural products.</title>
        <authorList>
            <person name="Kim T."/>
        </authorList>
    </citation>
    <scope>NUCLEOTIDE SEQUENCE [LARGE SCALE GENOMIC DNA]</scope>
    <source>
        <strain evidence="1">TK-2024</strain>
        <tissue evidence="1">Old leaves</tissue>
    </source>
</reference>
<organism evidence="1 2">
    <name type="scientific">Hibiscus sabdariffa</name>
    <name type="common">roselle</name>
    <dbReference type="NCBI Taxonomy" id="183260"/>
    <lineage>
        <taxon>Eukaryota</taxon>
        <taxon>Viridiplantae</taxon>
        <taxon>Streptophyta</taxon>
        <taxon>Embryophyta</taxon>
        <taxon>Tracheophyta</taxon>
        <taxon>Spermatophyta</taxon>
        <taxon>Magnoliopsida</taxon>
        <taxon>eudicotyledons</taxon>
        <taxon>Gunneridae</taxon>
        <taxon>Pentapetalae</taxon>
        <taxon>rosids</taxon>
        <taxon>malvids</taxon>
        <taxon>Malvales</taxon>
        <taxon>Malvaceae</taxon>
        <taxon>Malvoideae</taxon>
        <taxon>Hibiscus</taxon>
    </lineage>
</organism>
<dbReference type="EMBL" id="JBBPBM010000005">
    <property type="protein sequence ID" value="KAK8583710.1"/>
    <property type="molecule type" value="Genomic_DNA"/>
</dbReference>
<evidence type="ECO:0000313" key="1">
    <source>
        <dbReference type="EMBL" id="KAK8583710.1"/>
    </source>
</evidence>
<dbReference type="Proteomes" id="UP001472677">
    <property type="component" value="Unassembled WGS sequence"/>
</dbReference>
<protein>
    <submittedName>
        <fullName evidence="1">Uncharacterized protein</fullName>
    </submittedName>
</protein>
<evidence type="ECO:0000313" key="2">
    <source>
        <dbReference type="Proteomes" id="UP001472677"/>
    </source>
</evidence>
<sequence length="87" mass="10144">MEFQDKGLTVLERKKRDRVFEKNKLNKKDLIVSEISGSSLSDYDLAGKWNLKTREARKVLKLGKWRGMQIVGNEQEVVKELTHLEVN</sequence>
<gene>
    <name evidence="1" type="ORF">V6N12_067970</name>
</gene>
<comment type="caution">
    <text evidence="1">The sequence shown here is derived from an EMBL/GenBank/DDBJ whole genome shotgun (WGS) entry which is preliminary data.</text>
</comment>
<proteinExistence type="predicted"/>
<accession>A0ABR2FNL7</accession>
<keyword evidence="2" id="KW-1185">Reference proteome</keyword>